<dbReference type="Pfam" id="PF10304">
    <property type="entry name" value="RTP1_C2"/>
    <property type="match status" value="1"/>
</dbReference>
<dbReference type="PANTHER" id="PTHR20959">
    <property type="entry name" value="TRANSPORT AND GOLGI ORGANIZATION PROTEIN 6 FAMILY MEMBER"/>
    <property type="match status" value="1"/>
</dbReference>
<dbReference type="Proteomes" id="UP001381693">
    <property type="component" value="Unassembled WGS sequence"/>
</dbReference>
<protein>
    <submittedName>
        <fullName evidence="6">Transport and Golgi organization protein 6</fullName>
    </submittedName>
</protein>
<dbReference type="InterPro" id="IPR016024">
    <property type="entry name" value="ARM-type_fold"/>
</dbReference>
<feature type="domain" description="RNA polymerase II assembly factor Rtp1 C-terminal" evidence="3">
    <location>
        <begin position="990"/>
        <end position="1023"/>
    </location>
</feature>
<proteinExistence type="inferred from homology"/>
<feature type="compositionally biased region" description="Polar residues" evidence="2">
    <location>
        <begin position="694"/>
        <end position="709"/>
    </location>
</feature>
<gene>
    <name evidence="6" type="primary">TANGO6</name>
    <name evidence="6" type="ORF">SK128_025970</name>
</gene>
<dbReference type="InterPro" id="IPR019451">
    <property type="entry name" value="Rtp1_C1"/>
</dbReference>
<comment type="caution">
    <text evidence="6">The sequence shown here is derived from an EMBL/GenBank/DDBJ whole genome shotgun (WGS) entry which is preliminary data.</text>
</comment>
<dbReference type="GO" id="GO:0009306">
    <property type="term" value="P:protein secretion"/>
    <property type="evidence" value="ECO:0007669"/>
    <property type="project" value="TreeGrafter"/>
</dbReference>
<evidence type="ECO:0000256" key="1">
    <source>
        <dbReference type="ARBA" id="ARBA00005724"/>
    </source>
</evidence>
<evidence type="ECO:0000259" key="4">
    <source>
        <dbReference type="Pfam" id="PF10363"/>
    </source>
</evidence>
<reference evidence="6 7" key="1">
    <citation type="submission" date="2023-11" db="EMBL/GenBank/DDBJ databases">
        <title>Halocaridina rubra genome assembly.</title>
        <authorList>
            <person name="Smith C."/>
        </authorList>
    </citation>
    <scope>NUCLEOTIDE SEQUENCE [LARGE SCALE GENOMIC DNA]</scope>
    <source>
        <strain evidence="6">EP-1</strain>
        <tissue evidence="6">Whole</tissue>
    </source>
</reference>
<dbReference type="Gene3D" id="1.25.10.10">
    <property type="entry name" value="Leucine-rich Repeat Variant"/>
    <property type="match status" value="1"/>
</dbReference>
<feature type="domain" description="RNA polymerase II assembly factor Rtp1 C-terminal" evidence="4">
    <location>
        <begin position="790"/>
        <end position="899"/>
    </location>
</feature>
<accession>A0AAN9AAJ4</accession>
<organism evidence="6 7">
    <name type="scientific">Halocaridina rubra</name>
    <name type="common">Hawaiian red shrimp</name>
    <dbReference type="NCBI Taxonomy" id="373956"/>
    <lineage>
        <taxon>Eukaryota</taxon>
        <taxon>Metazoa</taxon>
        <taxon>Ecdysozoa</taxon>
        <taxon>Arthropoda</taxon>
        <taxon>Crustacea</taxon>
        <taxon>Multicrustacea</taxon>
        <taxon>Malacostraca</taxon>
        <taxon>Eumalacostraca</taxon>
        <taxon>Eucarida</taxon>
        <taxon>Decapoda</taxon>
        <taxon>Pleocyemata</taxon>
        <taxon>Caridea</taxon>
        <taxon>Atyoidea</taxon>
        <taxon>Atyidae</taxon>
        <taxon>Halocaridina</taxon>
    </lineage>
</organism>
<dbReference type="AlphaFoldDB" id="A0AAN9AAJ4"/>
<dbReference type="InterPro" id="IPR011989">
    <property type="entry name" value="ARM-like"/>
</dbReference>
<comment type="similarity">
    <text evidence="1">Belongs to the Tango6 family.</text>
</comment>
<evidence type="ECO:0000256" key="2">
    <source>
        <dbReference type="SAM" id="MobiDB-lite"/>
    </source>
</evidence>
<keyword evidence="7" id="KW-1185">Reference proteome</keyword>
<feature type="compositionally biased region" description="Basic and acidic residues" evidence="2">
    <location>
        <begin position="100"/>
        <end position="112"/>
    </location>
</feature>
<dbReference type="Pfam" id="PF23565">
    <property type="entry name" value="ARM_TANGO6"/>
    <property type="match status" value="1"/>
</dbReference>
<dbReference type="PANTHER" id="PTHR20959:SF1">
    <property type="entry name" value="TRANSPORT AND GOLGI ORGANIZATION PROTEIN 6 HOMOLOG"/>
    <property type="match status" value="1"/>
</dbReference>
<dbReference type="InterPro" id="IPR057407">
    <property type="entry name" value="HEAT_TANGO6"/>
</dbReference>
<feature type="domain" description="TANGO6 HEAT repeat" evidence="5">
    <location>
        <begin position="279"/>
        <end position="502"/>
    </location>
</feature>
<dbReference type="SUPFAM" id="SSF48371">
    <property type="entry name" value="ARM repeat"/>
    <property type="match status" value="1"/>
</dbReference>
<dbReference type="Pfam" id="PF10363">
    <property type="entry name" value="RTP1_C1"/>
    <property type="match status" value="1"/>
</dbReference>
<evidence type="ECO:0000313" key="7">
    <source>
        <dbReference type="Proteomes" id="UP001381693"/>
    </source>
</evidence>
<sequence>MAVSCLFSWLERYSILGSSDKSTLENVGKLVKDMDGELHSPHGNDTEKRLGREILGTVTQLLSTLVDISELDVRIVCSCHILAILKEVLNVLEEKQDDTNHVSNYKPEKNSRDVPPSSPNLLSVQQVKTTEDSFRVIMYTVVLGSLSQEASQYVKLMLARNKFILGTNLVSVPSSYRHNLLAAVMRIVLDLMKHSYIGIPLRGVIFPEVLCGMLELCFAPGMVKEYPDDTAYFRENLSEVLSSLDAKQTLQHLLLIKGLAKGGHWLQNVCGSLLVRRYLMQPNGVAAVIGAGLMICDGQDIRRCEAVASLVAHAKFPNIDLYYSSIGPQISTLMLDETLTAEILRVVMLTVSELAQRSATLTAIHVTQKLLEPLISLTSRPYDSPPNGPNFTLSLTRVHKLFVEIGIPSASLIGLLSPVLDVLICVAAFPTSHLRSLAHQCLVRYLSQQPTDTVVDILLCMTRLNVLSLYRTLNEEVRFQLDGDGGIRVSFCEVPSHEDVLEKDEHFVKAIIAVIETLKNPHIVRSFYEKLVLHIDFSVLNKTKVSPSVLLTEDDVRTKQFKGVRRVHICCSLLSLLADSEQLTNDLFQNLSAAVPVVDTLLQTSGQVCEDDALNRTRLSFLLNVVMMVSCYVNEQIMRKKMCSADWQGLKLLLPSLENMENNISDEAVLLFVENLRNLLLTHGVVNSFPDTGRISSNNENETIQSSQDVHNKEAVNVENNPQLESQELHPKNKSTLEYSCQDPMDNVSQTIKSNPDLKTDKKTKLQRDIEVHTTTQSREKMQSIKTSSYQEAMEDLVSPILPTRGHGLLALGKLIEKRDPDTISHKEQLLTLFQHQLKDEDSYLYLMATQGLSALCDAYPEKVVELLTNEFSVGDRSTEDRSKLAEVLVRASRRLGPMLPQYSGHFINSLLTGVRDSEAIIRASSLSSLGEICKLLRFSLGPILFEIFGVLQTVIDTDKAVEVRRAAVLVVTLILQGLGRDSFSVLKDVIRDLYRVLRLVNARDPDDVVRLHTQVAIEEIDAITKEFLFPKLNLTKRIFVADVPPSNF</sequence>
<evidence type="ECO:0000259" key="3">
    <source>
        <dbReference type="Pfam" id="PF10304"/>
    </source>
</evidence>
<dbReference type="EMBL" id="JAXCGZ010005854">
    <property type="protein sequence ID" value="KAK7080604.1"/>
    <property type="molecule type" value="Genomic_DNA"/>
</dbReference>
<dbReference type="InterPro" id="IPR039600">
    <property type="entry name" value="TANGO6/Rtp1"/>
</dbReference>
<name>A0AAN9AAJ4_HALRR</name>
<feature type="region of interest" description="Disordered" evidence="2">
    <location>
        <begin position="100"/>
        <end position="120"/>
    </location>
</feature>
<evidence type="ECO:0000313" key="6">
    <source>
        <dbReference type="EMBL" id="KAK7080604.1"/>
    </source>
</evidence>
<dbReference type="InterPro" id="IPR019414">
    <property type="entry name" value="Rtp1_C2"/>
</dbReference>
<evidence type="ECO:0000259" key="5">
    <source>
        <dbReference type="Pfam" id="PF23565"/>
    </source>
</evidence>
<feature type="region of interest" description="Disordered" evidence="2">
    <location>
        <begin position="690"/>
        <end position="742"/>
    </location>
</feature>